<gene>
    <name evidence="4" type="ORF">CKO45_11955</name>
</gene>
<dbReference type="PANTHER" id="PTHR16305">
    <property type="entry name" value="TESTICULAR SOLUBLE ADENYLYL CYCLASE"/>
    <property type="match status" value="1"/>
</dbReference>
<dbReference type="InterPro" id="IPR041664">
    <property type="entry name" value="AAA_16"/>
</dbReference>
<evidence type="ECO:0000259" key="3">
    <source>
        <dbReference type="PROSITE" id="PS50125"/>
    </source>
</evidence>
<dbReference type="InterPro" id="IPR027417">
    <property type="entry name" value="P-loop_NTPase"/>
</dbReference>
<dbReference type="InterPro" id="IPR029787">
    <property type="entry name" value="Nucleotide_cyclase"/>
</dbReference>
<proteinExistence type="predicted"/>
<keyword evidence="1" id="KW-0547">Nucleotide-binding</keyword>
<accession>A0ABS1CWV3</accession>
<dbReference type="Pfam" id="PF00211">
    <property type="entry name" value="Guanylate_cyc"/>
    <property type="match status" value="1"/>
</dbReference>
<comment type="caution">
    <text evidence="4">The sequence shown here is derived from an EMBL/GenBank/DDBJ whole genome shotgun (WGS) entry which is preliminary data.</text>
</comment>
<dbReference type="EMBL" id="NRSG01000075">
    <property type="protein sequence ID" value="MBK1658947.1"/>
    <property type="molecule type" value="Genomic_DNA"/>
</dbReference>
<keyword evidence="5" id="KW-1185">Reference proteome</keyword>
<evidence type="ECO:0000313" key="5">
    <source>
        <dbReference type="Proteomes" id="UP000697995"/>
    </source>
</evidence>
<dbReference type="SUPFAM" id="SSF55073">
    <property type="entry name" value="Nucleotide cyclase"/>
    <property type="match status" value="1"/>
</dbReference>
<dbReference type="Pfam" id="PF13191">
    <property type="entry name" value="AAA_16"/>
    <property type="match status" value="1"/>
</dbReference>
<dbReference type="SMART" id="SM00044">
    <property type="entry name" value="CYCc"/>
    <property type="match status" value="1"/>
</dbReference>
<dbReference type="Proteomes" id="UP000697995">
    <property type="component" value="Unassembled WGS sequence"/>
</dbReference>
<dbReference type="Gene3D" id="3.30.70.1230">
    <property type="entry name" value="Nucleotide cyclase"/>
    <property type="match status" value="1"/>
</dbReference>
<dbReference type="CDD" id="cd07302">
    <property type="entry name" value="CHD"/>
    <property type="match status" value="1"/>
</dbReference>
<name>A0ABS1CWV3_9PROT</name>
<dbReference type="RefSeq" id="WP_200305631.1">
    <property type="nucleotide sequence ID" value="NZ_NRSG01000075.1"/>
</dbReference>
<keyword evidence="2" id="KW-0067">ATP-binding</keyword>
<evidence type="ECO:0000313" key="4">
    <source>
        <dbReference type="EMBL" id="MBK1658947.1"/>
    </source>
</evidence>
<protein>
    <recommendedName>
        <fullName evidence="3">Guanylate cyclase domain-containing protein</fullName>
    </recommendedName>
</protein>
<reference evidence="4 5" key="1">
    <citation type="journal article" date="2020" name="Microorganisms">
        <title>Osmotic Adaptation and Compatible Solute Biosynthesis of Phototrophic Bacteria as Revealed from Genome Analyses.</title>
        <authorList>
            <person name="Imhoff J.F."/>
            <person name="Rahn T."/>
            <person name="Kunzel S."/>
            <person name="Keller A."/>
            <person name="Neulinger S.C."/>
        </authorList>
    </citation>
    <scope>NUCLEOTIDE SEQUENCE [LARGE SCALE GENOMIC DNA]</scope>
    <source>
        <strain evidence="4 5">DSM 15382</strain>
    </source>
</reference>
<organism evidence="4 5">
    <name type="scientific">Paracraurococcus ruber</name>
    <dbReference type="NCBI Taxonomy" id="77675"/>
    <lineage>
        <taxon>Bacteria</taxon>
        <taxon>Pseudomonadati</taxon>
        <taxon>Pseudomonadota</taxon>
        <taxon>Alphaproteobacteria</taxon>
        <taxon>Acetobacterales</taxon>
        <taxon>Roseomonadaceae</taxon>
        <taxon>Paracraurococcus</taxon>
    </lineage>
</organism>
<evidence type="ECO:0000256" key="1">
    <source>
        <dbReference type="ARBA" id="ARBA00022741"/>
    </source>
</evidence>
<dbReference type="PANTHER" id="PTHR16305:SF28">
    <property type="entry name" value="GUANYLATE CYCLASE DOMAIN-CONTAINING PROTEIN"/>
    <property type="match status" value="1"/>
</dbReference>
<dbReference type="InterPro" id="IPR001054">
    <property type="entry name" value="A/G_cyclase"/>
</dbReference>
<sequence>MRTAEEAGGGCPGCGAPAAPRARFCTECGHRLEASGPGPRRELRPMTALFCGIPDTTAHTLRPDGVEEQGERLAALLHVVTRVAERHGAGLVRFLGDGVLVQFGWPAAQEDDTPRAAAAALAIRDAVAAEIRVGGAPLRIRAGLAAGLVMVTDPAGTGDPRQLTILGEALNLAARLEAMAPAGVVLVSASVAAQLAGRFALHARGQQRIRGWAEPVPVAELLAPLAEGEAEEAGAAACGAARAPLLGRDAPLAGLRRLWQAALDGRGGAALILGEAGIGKSRLVGQLLAEVPRERQLRLFAAPQEQGMPLQPLVRWLGRAAALLPEDPVAQRRRKLEKLLAIVPDQHLPPILGLMGAEEAVAGGAEMPQRRRARLLDALLEALVAVAMRQPLLVVFEDLHWADPTTLDLLGSLAVRIADLPVLFLATARPVPLPDWAQAEALPRFALRPLEEAEAAVLVRAVAQDVPLPPATLRDLLQRAEGVPLFLEELTRAVVEDLAQAASGAAAAGEGAGRRAAVPASLQASLLARLERVGGARAVAEAAAVIGREFEPELLADVLEEPLPALGVRLDRLAETGLLQRQGADRFRFRHALLQGAAIGLLPRDRLRDLHARVAERLEAAQGRATPQRVAHHWTEAGRVTEALAWWRRGAEQAMARSAPAEALSQLRRALALLREQPETEARLRDELDLEFRAGDALLVLHGHGAAETGATYDRARALSERLPGRPALRAAMHGQWSHAFMRGRIVDSLDRAEALLRVAEEAGHPAGLVIGHSAMAHSQVLLGRFRAAAESAARSLAQHDPADRAGRHDMALQVMLISTRCYFAFARMFLGRAQELRQELAMTLAAAERSGVPFAIANAGYALGFHDAWHGAEAAALDRLVVTAAYAQEQAIGFIGLTAAALAAQLAGRAGDPGRGLVAVRRAIAGAEATGLLVLQPHFLGIEAELVALAGDVAAGLARQEAAEAAMRASGALWEEAPMLCRRAEMLLALDRRAEAVAALRRARAVAQGQGAGLFALRAAAALAPLLDAEDDGGEARAMLAEALRPFAGLEEPVVQRARALLAALGGAAPGDADPVAGGA</sequence>
<evidence type="ECO:0000256" key="2">
    <source>
        <dbReference type="ARBA" id="ARBA00022840"/>
    </source>
</evidence>
<dbReference type="PROSITE" id="PS50125">
    <property type="entry name" value="GUANYLATE_CYCLASE_2"/>
    <property type="match status" value="1"/>
</dbReference>
<feature type="domain" description="Guanylate cyclase" evidence="3">
    <location>
        <begin position="47"/>
        <end position="177"/>
    </location>
</feature>
<dbReference type="SUPFAM" id="SSF52540">
    <property type="entry name" value="P-loop containing nucleoside triphosphate hydrolases"/>
    <property type="match status" value="1"/>
</dbReference>